<gene>
    <name evidence="1" type="ORF">XELAEV_18015885mg</name>
</gene>
<evidence type="ECO:0000313" key="2">
    <source>
        <dbReference type="Proteomes" id="UP000694892"/>
    </source>
</evidence>
<reference evidence="2" key="1">
    <citation type="journal article" date="2016" name="Nature">
        <title>Genome evolution in the allotetraploid frog Xenopus laevis.</title>
        <authorList>
            <person name="Session A.M."/>
            <person name="Uno Y."/>
            <person name="Kwon T."/>
            <person name="Chapman J.A."/>
            <person name="Toyoda A."/>
            <person name="Takahashi S."/>
            <person name="Fukui A."/>
            <person name="Hikosaka A."/>
            <person name="Suzuki A."/>
            <person name="Kondo M."/>
            <person name="van Heeringen S.J."/>
            <person name="Quigley I."/>
            <person name="Heinz S."/>
            <person name="Ogino H."/>
            <person name="Ochi H."/>
            <person name="Hellsten U."/>
            <person name="Lyons J.B."/>
            <person name="Simakov O."/>
            <person name="Putnam N."/>
            <person name="Stites J."/>
            <person name="Kuroki Y."/>
            <person name="Tanaka T."/>
            <person name="Michiue T."/>
            <person name="Watanabe M."/>
            <person name="Bogdanovic O."/>
            <person name="Lister R."/>
            <person name="Georgiou G."/>
            <person name="Paranjpe S.S."/>
            <person name="van Kruijsbergen I."/>
            <person name="Shu S."/>
            <person name="Carlson J."/>
            <person name="Kinoshita T."/>
            <person name="Ohta Y."/>
            <person name="Mawaribuchi S."/>
            <person name="Jenkins J."/>
            <person name="Grimwood J."/>
            <person name="Schmutz J."/>
            <person name="Mitros T."/>
            <person name="Mozaffari S.V."/>
            <person name="Suzuki Y."/>
            <person name="Haramoto Y."/>
            <person name="Yamamoto T.S."/>
            <person name="Takagi C."/>
            <person name="Heald R."/>
            <person name="Miller K."/>
            <person name="Haudenschild C."/>
            <person name="Kitzman J."/>
            <person name="Nakayama T."/>
            <person name="Izutsu Y."/>
            <person name="Robert J."/>
            <person name="Fortriede J."/>
            <person name="Burns K."/>
            <person name="Lotay V."/>
            <person name="Karimi K."/>
            <person name="Yasuoka Y."/>
            <person name="Dichmann D.S."/>
            <person name="Flajnik M.F."/>
            <person name="Houston D.W."/>
            <person name="Shendure J."/>
            <person name="DuPasquier L."/>
            <person name="Vize P.D."/>
            <person name="Zorn A.M."/>
            <person name="Ito M."/>
            <person name="Marcotte E.M."/>
            <person name="Wallingford J.B."/>
            <person name="Ito Y."/>
            <person name="Asashima M."/>
            <person name="Ueno N."/>
            <person name="Matsuda Y."/>
            <person name="Veenstra G.J."/>
            <person name="Fujiyama A."/>
            <person name="Harland R.M."/>
            <person name="Taira M."/>
            <person name="Rokhsar D.S."/>
        </authorList>
    </citation>
    <scope>NUCLEOTIDE SEQUENCE [LARGE SCALE GENOMIC DNA]</scope>
    <source>
        <strain evidence="2">J</strain>
    </source>
</reference>
<dbReference type="PANTHER" id="PTHR21301">
    <property type="entry name" value="REVERSE TRANSCRIPTASE"/>
    <property type="match status" value="1"/>
</dbReference>
<evidence type="ECO:0008006" key="3">
    <source>
        <dbReference type="Google" id="ProtNLM"/>
    </source>
</evidence>
<accession>A0A974DKH5</accession>
<sequence length="229" mass="26424">MRNKLAHRGYLSETLDTKVMKAKRNAGKARQRVDNRDKCLTFVGQYHSRSEGFRQILCRHWHLLKDAYPTVIEFKQPPMMPFKKGSTIGRRLVRTDMRPQPRHYTFLGPPRDGMFCCKGCAQCRFVLTGDTFCSPVTNRSYNIRGHHSCDTSYVVYMLACPCNLIYIGETIQKIRDRFSQYRATVNTGNSVLPVSKHCLEKGHSAEDLRFRVIQHVPQPRRGGGTEYCC</sequence>
<proteinExistence type="predicted"/>
<dbReference type="PANTHER" id="PTHR21301:SF12">
    <property type="match status" value="1"/>
</dbReference>
<dbReference type="AlphaFoldDB" id="A0A974DKH5"/>
<protein>
    <recommendedName>
        <fullName evidence="3">GIY-YIG domain-containing protein</fullName>
    </recommendedName>
</protein>
<evidence type="ECO:0000313" key="1">
    <source>
        <dbReference type="EMBL" id="OCT92820.1"/>
    </source>
</evidence>
<name>A0A974DKH5_XENLA</name>
<organism evidence="1 2">
    <name type="scientific">Xenopus laevis</name>
    <name type="common">African clawed frog</name>
    <dbReference type="NCBI Taxonomy" id="8355"/>
    <lineage>
        <taxon>Eukaryota</taxon>
        <taxon>Metazoa</taxon>
        <taxon>Chordata</taxon>
        <taxon>Craniata</taxon>
        <taxon>Vertebrata</taxon>
        <taxon>Euteleostomi</taxon>
        <taxon>Amphibia</taxon>
        <taxon>Batrachia</taxon>
        <taxon>Anura</taxon>
        <taxon>Pipoidea</taxon>
        <taxon>Pipidae</taxon>
        <taxon>Xenopodinae</taxon>
        <taxon>Xenopus</taxon>
        <taxon>Xenopus</taxon>
    </lineage>
</organism>
<dbReference type="Proteomes" id="UP000694892">
    <property type="component" value="Chromosome 2S"/>
</dbReference>
<dbReference type="EMBL" id="CM004469">
    <property type="protein sequence ID" value="OCT92820.1"/>
    <property type="molecule type" value="Genomic_DNA"/>
</dbReference>